<protein>
    <submittedName>
        <fullName evidence="3">Class I SAM-dependent methyltransferase</fullName>
        <ecNumber evidence="3">2.1.1.222</ecNumber>
        <ecNumber evidence="3">2.1.1.64</ecNumber>
    </submittedName>
</protein>
<reference evidence="3 4" key="1">
    <citation type="submission" date="2024-08" db="EMBL/GenBank/DDBJ databases">
        <title>Tateyamaria sp. nov., isolated from marine algae.</title>
        <authorList>
            <person name="Choi B.J."/>
            <person name="Kim J.M."/>
            <person name="Lee J.K."/>
            <person name="Choi D.G."/>
            <person name="Bayburt H."/>
            <person name="Baek J.H."/>
            <person name="Han D.M."/>
            <person name="Jeon C.O."/>
        </authorList>
    </citation>
    <scope>NUCLEOTIDE SEQUENCE [LARGE SCALE GENOMIC DNA]</scope>
    <source>
        <strain evidence="3 4">KMU-156</strain>
    </source>
</reference>
<dbReference type="GO" id="GO:0102208">
    <property type="term" value="F:2-polyprenyl-6-hydroxyphenol methylase activity"/>
    <property type="evidence" value="ECO:0007669"/>
    <property type="project" value="UniProtKB-EC"/>
</dbReference>
<dbReference type="EC" id="2.1.1.64" evidence="3"/>
<feature type="domain" description="Methyltransferase type 12" evidence="2">
    <location>
        <begin position="58"/>
        <end position="153"/>
    </location>
</feature>
<dbReference type="Pfam" id="PF08242">
    <property type="entry name" value="Methyltransf_12"/>
    <property type="match status" value="1"/>
</dbReference>
<organism evidence="3 4">
    <name type="scientific">Tateyamaria armeniaca</name>
    <dbReference type="NCBI Taxonomy" id="2518930"/>
    <lineage>
        <taxon>Bacteria</taxon>
        <taxon>Pseudomonadati</taxon>
        <taxon>Pseudomonadota</taxon>
        <taxon>Alphaproteobacteria</taxon>
        <taxon>Rhodobacterales</taxon>
        <taxon>Roseobacteraceae</taxon>
        <taxon>Tateyamaria</taxon>
    </lineage>
</organism>
<name>A0ABW8UXY5_9RHOB</name>
<gene>
    <name evidence="3" type="ORF">ACERZ8_13095</name>
</gene>
<dbReference type="InterPro" id="IPR029063">
    <property type="entry name" value="SAM-dependent_MTases_sf"/>
</dbReference>
<dbReference type="CDD" id="cd02440">
    <property type="entry name" value="AdoMet_MTases"/>
    <property type="match status" value="1"/>
</dbReference>
<dbReference type="GO" id="GO:0032259">
    <property type="term" value="P:methylation"/>
    <property type="evidence" value="ECO:0007669"/>
    <property type="project" value="UniProtKB-KW"/>
</dbReference>
<comment type="caution">
    <text evidence="3">The sequence shown here is derived from an EMBL/GenBank/DDBJ whole genome shotgun (WGS) entry which is preliminary data.</text>
</comment>
<evidence type="ECO:0000259" key="2">
    <source>
        <dbReference type="Pfam" id="PF08242"/>
    </source>
</evidence>
<accession>A0ABW8UXY5</accession>
<evidence type="ECO:0000256" key="1">
    <source>
        <dbReference type="SAM" id="MobiDB-lite"/>
    </source>
</evidence>
<keyword evidence="3" id="KW-0808">Transferase</keyword>
<keyword evidence="4" id="KW-1185">Reference proteome</keyword>
<evidence type="ECO:0000313" key="3">
    <source>
        <dbReference type="EMBL" id="MFL4470771.1"/>
    </source>
</evidence>
<feature type="compositionally biased region" description="Basic and acidic residues" evidence="1">
    <location>
        <begin position="16"/>
        <end position="25"/>
    </location>
</feature>
<feature type="region of interest" description="Disordered" evidence="1">
    <location>
        <begin position="1"/>
        <end position="25"/>
    </location>
</feature>
<dbReference type="EC" id="2.1.1.222" evidence="3"/>
<sequence>MTQDAVQAQYEAYPYPERKPSDERKRLITGSPSLPVEMDHWLWGGERDWSQPLRALVAGGGTGDALIQLAQRLTDAGRPYDITYLDMSVAARGIAEKRAKVRKLDRITFVTGSLLDAGDYGLFDYIDCCGVLHHLENPQAGFDALAGALAPDGGMGIMVYAPHGRSGVYPLQAAFGTLFQGLAPEKRLKQAKRIFAALPDAHPFKRNTRLVDHEQGDAGFYDLLLHGRDRPFTITEVLAALEVAGLDYAGSPEPMLYDPTPLMGQLPAAMDRVERMQLAEDLRGTFKTHVIYARKSGQVVAPPLGQKDAVPHLRGVAPEALAAHVAETGQITIDTAGEAFTFDVPRAAAGAIALVDGRRDLEQIGRGQDGFAPLWAQVEAALCGSGMMHYSCILAV</sequence>
<proteinExistence type="predicted"/>
<dbReference type="Proteomes" id="UP001627408">
    <property type="component" value="Unassembled WGS sequence"/>
</dbReference>
<keyword evidence="3" id="KW-0489">Methyltransferase</keyword>
<dbReference type="GO" id="GO:0061542">
    <property type="term" value="F:3-demethylubiquinol 3-O-methyltransferase activity"/>
    <property type="evidence" value="ECO:0007669"/>
    <property type="project" value="UniProtKB-EC"/>
</dbReference>
<dbReference type="SUPFAM" id="SSF53335">
    <property type="entry name" value="S-adenosyl-L-methionine-dependent methyltransferases"/>
    <property type="match status" value="1"/>
</dbReference>
<dbReference type="Gene3D" id="3.40.50.150">
    <property type="entry name" value="Vaccinia Virus protein VP39"/>
    <property type="match status" value="1"/>
</dbReference>
<dbReference type="RefSeq" id="WP_407592615.1">
    <property type="nucleotide sequence ID" value="NZ_JBHDIY010000002.1"/>
</dbReference>
<evidence type="ECO:0000313" key="4">
    <source>
        <dbReference type="Proteomes" id="UP001627408"/>
    </source>
</evidence>
<dbReference type="EMBL" id="JBHDIY010000002">
    <property type="protein sequence ID" value="MFL4470771.1"/>
    <property type="molecule type" value="Genomic_DNA"/>
</dbReference>
<dbReference type="InterPro" id="IPR013217">
    <property type="entry name" value="Methyltransf_12"/>
</dbReference>